<proteinExistence type="inferred from homology"/>
<evidence type="ECO:0000259" key="33">
    <source>
        <dbReference type="Pfam" id="PF03447"/>
    </source>
</evidence>
<feature type="domain" description="Aspartate/homoserine dehydrogenase NAD-binding" evidence="33">
    <location>
        <begin position="68"/>
        <end position="219"/>
    </location>
</feature>
<evidence type="ECO:0000256" key="19">
    <source>
        <dbReference type="ARBA" id="ARBA00023027"/>
    </source>
</evidence>
<dbReference type="GO" id="GO:0050661">
    <property type="term" value="F:NADP binding"/>
    <property type="evidence" value="ECO:0007669"/>
    <property type="project" value="InterPro"/>
</dbReference>
<keyword evidence="15" id="KW-0418">Kinase</keyword>
<evidence type="ECO:0000256" key="13">
    <source>
        <dbReference type="ARBA" id="ARBA00022723"/>
    </source>
</evidence>
<evidence type="ECO:0000313" key="36">
    <source>
        <dbReference type="Proteomes" id="UP000722791"/>
    </source>
</evidence>
<dbReference type="GO" id="GO:0009090">
    <property type="term" value="P:homoserine biosynthetic process"/>
    <property type="evidence" value="ECO:0007669"/>
    <property type="project" value="TreeGrafter"/>
</dbReference>
<dbReference type="InterPro" id="IPR001342">
    <property type="entry name" value="HDH_cat"/>
</dbReference>
<evidence type="ECO:0000256" key="22">
    <source>
        <dbReference type="ARBA" id="ARBA00023167"/>
    </source>
</evidence>
<dbReference type="Gene3D" id="3.30.360.10">
    <property type="entry name" value="Dihydrodipicolinate Reductase, domain 2"/>
    <property type="match status" value="1"/>
</dbReference>
<evidence type="ECO:0000256" key="16">
    <source>
        <dbReference type="ARBA" id="ARBA00022840"/>
    </source>
</evidence>
<dbReference type="UniPathway" id="UPA00050">
    <property type="reaction ID" value="UER00063"/>
</dbReference>
<keyword evidence="12 27" id="KW-0791">Threonine biosynthesis</keyword>
<dbReference type="InterPro" id="IPR019811">
    <property type="entry name" value="HDH_CS"/>
</dbReference>
<dbReference type="Gene3D" id="3.40.50.720">
    <property type="entry name" value="NAD(P)-binding Rossmann-like Domain"/>
    <property type="match status" value="1"/>
</dbReference>
<keyword evidence="18 27" id="KW-0560">Oxidoreductase</keyword>
<evidence type="ECO:0000256" key="23">
    <source>
        <dbReference type="ARBA" id="ARBA00023268"/>
    </source>
</evidence>
<dbReference type="InterPro" id="IPR011147">
    <property type="entry name" value="Bifunc_Aspkin/hSer_DH"/>
</dbReference>
<evidence type="ECO:0000256" key="4">
    <source>
        <dbReference type="ARBA" id="ARBA00005056"/>
    </source>
</evidence>
<dbReference type="PANTHER" id="PTHR43070">
    <property type="match status" value="1"/>
</dbReference>
<feature type="domain" description="Homoserine dehydrogenase catalytic" evidence="32">
    <location>
        <begin position="227"/>
        <end position="426"/>
    </location>
</feature>
<dbReference type="InterPro" id="IPR036291">
    <property type="entry name" value="NAD(P)-bd_dom_sf"/>
</dbReference>
<comment type="pathway">
    <text evidence="2">Amino-acid biosynthesis; L-lysine biosynthesis via DAP pathway; (S)-tetrahydrodipicolinate from L-aspartate: step 1/4.</text>
</comment>
<dbReference type="PROSITE" id="PS01042">
    <property type="entry name" value="HOMOSER_DHGENASE"/>
    <property type="match status" value="1"/>
</dbReference>
<evidence type="ECO:0000256" key="18">
    <source>
        <dbReference type="ARBA" id="ARBA00023002"/>
    </source>
</evidence>
<dbReference type="EMBL" id="BNCQ01000011">
    <property type="protein sequence ID" value="GIM02184.1"/>
    <property type="molecule type" value="Genomic_DNA"/>
</dbReference>
<evidence type="ECO:0000256" key="30">
    <source>
        <dbReference type="RuleBase" id="RU000579"/>
    </source>
</evidence>
<dbReference type="GO" id="GO:0046872">
    <property type="term" value="F:metal ion binding"/>
    <property type="evidence" value="ECO:0007669"/>
    <property type="project" value="UniProtKB-KW"/>
</dbReference>
<dbReference type="Pfam" id="PF03447">
    <property type="entry name" value="NAD_binding_3"/>
    <property type="match status" value="1"/>
</dbReference>
<reference evidence="35" key="1">
    <citation type="journal article" date="2021" name="Proc. Natl. Acad. Sci. U.S.A.">
        <title>Three genomes in the algal genus Volvox reveal the fate of a haploid sex-determining region after a transition to homothallism.</title>
        <authorList>
            <person name="Yamamoto K."/>
            <person name="Hamaji T."/>
            <person name="Kawai-Toyooka H."/>
            <person name="Matsuzaki R."/>
            <person name="Takahashi F."/>
            <person name="Nishimura Y."/>
            <person name="Kawachi M."/>
            <person name="Noguchi H."/>
            <person name="Minakuchi Y."/>
            <person name="Umen J.G."/>
            <person name="Toyoda A."/>
            <person name="Nozaki H."/>
        </authorList>
    </citation>
    <scope>NUCLEOTIDE SEQUENCE</scope>
    <source>
        <strain evidence="35">NIES-3785</strain>
        <strain evidence="34">NIES-3786</strain>
    </source>
</reference>
<comment type="pathway">
    <text evidence="6">Amino-acid biosynthesis; L-threonine biosynthesis; L-threonine from L-aspartate: step 1/5.</text>
</comment>
<evidence type="ECO:0000313" key="35">
    <source>
        <dbReference type="EMBL" id="GIM02184.1"/>
    </source>
</evidence>
<comment type="catalytic activity">
    <reaction evidence="25">
        <text>L-aspartate + ATP = 4-phospho-L-aspartate + ADP</text>
        <dbReference type="Rhea" id="RHEA:23776"/>
        <dbReference type="ChEBI" id="CHEBI:29991"/>
        <dbReference type="ChEBI" id="CHEBI:30616"/>
        <dbReference type="ChEBI" id="CHEBI:57535"/>
        <dbReference type="ChEBI" id="CHEBI:456216"/>
        <dbReference type="EC" id="2.7.2.4"/>
    </reaction>
    <physiologicalReaction direction="left-to-right" evidence="25">
        <dbReference type="Rhea" id="RHEA:23777"/>
    </physiologicalReaction>
</comment>
<comment type="similarity">
    <text evidence="8">In the C-terminal section; belongs to the homoserine dehydrogenase family.</text>
</comment>
<feature type="active site" description="Proton donor" evidence="28">
    <location>
        <position position="295"/>
    </location>
</feature>
<dbReference type="FunFam" id="3.30.360.10:FF:000006">
    <property type="entry name" value="Bifunctional aspartokinase/homoserine dehydrogenase"/>
    <property type="match status" value="1"/>
</dbReference>
<name>A0A8J4LMU6_9CHLO</name>
<evidence type="ECO:0000256" key="8">
    <source>
        <dbReference type="ARBA" id="ARBA00007952"/>
    </source>
</evidence>
<comment type="cofactor">
    <cofactor evidence="1">
        <name>a metal cation</name>
        <dbReference type="ChEBI" id="CHEBI:25213"/>
    </cofactor>
</comment>
<dbReference type="GO" id="GO:0009088">
    <property type="term" value="P:threonine biosynthetic process"/>
    <property type="evidence" value="ECO:0007669"/>
    <property type="project" value="UniProtKB-UniPathway"/>
</dbReference>
<keyword evidence="14" id="KW-0547">Nucleotide-binding</keyword>
<evidence type="ECO:0000256" key="3">
    <source>
        <dbReference type="ARBA" id="ARBA00004986"/>
    </source>
</evidence>
<dbReference type="AlphaFoldDB" id="A0A8J4LMU6"/>
<gene>
    <name evidence="34" type="ORF">Vretifemale_11034</name>
    <name evidence="35" type="ORF">Vretimale_7096</name>
</gene>
<comment type="function">
    <text evidence="24">Bifunctional aspartate kinase and homoserine dehydrogenase that catalyzes the first and the third steps toward the synthesis of lysine, methionine and threonine from aspartate.</text>
</comment>
<evidence type="ECO:0000256" key="14">
    <source>
        <dbReference type="ARBA" id="ARBA00022741"/>
    </source>
</evidence>
<keyword evidence="16" id="KW-0067">ATP-binding</keyword>
<keyword evidence="22 27" id="KW-0486">Methionine biosynthesis</keyword>
<dbReference type="UniPathway" id="UPA00051">
    <property type="reaction ID" value="UER00465"/>
</dbReference>
<evidence type="ECO:0000313" key="37">
    <source>
        <dbReference type="Proteomes" id="UP000747110"/>
    </source>
</evidence>
<comment type="catalytic activity">
    <reaction evidence="26">
        <text>L-homoserine + NADP(+) = L-aspartate 4-semialdehyde + NADPH + H(+)</text>
        <dbReference type="Rhea" id="RHEA:15761"/>
        <dbReference type="ChEBI" id="CHEBI:15378"/>
        <dbReference type="ChEBI" id="CHEBI:57476"/>
        <dbReference type="ChEBI" id="CHEBI:57783"/>
        <dbReference type="ChEBI" id="CHEBI:58349"/>
        <dbReference type="ChEBI" id="CHEBI:537519"/>
        <dbReference type="EC" id="1.1.1.3"/>
    </reaction>
    <physiologicalReaction direction="right-to-left" evidence="26">
        <dbReference type="Rhea" id="RHEA:15763"/>
    </physiologicalReaction>
</comment>
<dbReference type="InterPro" id="IPR022697">
    <property type="entry name" value="HDH_short"/>
</dbReference>
<evidence type="ECO:0000256" key="15">
    <source>
        <dbReference type="ARBA" id="ARBA00022777"/>
    </source>
</evidence>
<evidence type="ECO:0000256" key="1">
    <source>
        <dbReference type="ARBA" id="ARBA00001920"/>
    </source>
</evidence>
<dbReference type="GO" id="GO:0004072">
    <property type="term" value="F:aspartate kinase activity"/>
    <property type="evidence" value="ECO:0007669"/>
    <property type="project" value="UniProtKB-EC"/>
</dbReference>
<feature type="binding site" evidence="29">
    <location>
        <begin position="68"/>
        <end position="73"/>
    </location>
    <ligand>
        <name>NADP(+)</name>
        <dbReference type="ChEBI" id="CHEBI:58349"/>
    </ligand>
</feature>
<comment type="similarity">
    <text evidence="7 27 31">Belongs to the homoserine dehydrogenase family.</text>
</comment>
<keyword evidence="23" id="KW-0511">Multifunctional enzyme</keyword>
<sequence>MLRAVISSRLASSLDKNNYQLILVGTQLHKSFGSKLNIVTETRTAKIQMSRDEPIPSQPLSVTIGLIGPGLIGSALLRQIAKQAGKLLGPLHASKIAVVGLANSRQMLLRPEGVEFDSWEVDLAEKGEPLDLDLFASTITSAAIAASATPSSDPTAPGPACAVLVDCTASDAVSSAYPAFMKRGLHIVTPNKKFGAGPLAQYRELREFSERRRRRFMYEATVGAGLPIISTLHGLLETGDRVVRIEGILSGTLSYIFNTYKPGMRFSDVVAGAKARGYTEPDPRDDLSGLDVARKVVILARECGLEVELEDMAVDSLVPEPLRGTGVSVEEYMKRLPQHDESMASKAAEAAASGGVIRYVGCVDVEAGSAGVTLRTYPDSHPFAQLSGSDNMVVFTTERYHDRPLIVRGPGAGAEVTAAGVFVDLLQVIRSHPRA</sequence>
<evidence type="ECO:0000256" key="17">
    <source>
        <dbReference type="ARBA" id="ARBA00022857"/>
    </source>
</evidence>
<dbReference type="SUPFAM" id="SSF51735">
    <property type="entry name" value="NAD(P)-binding Rossmann-fold domains"/>
    <property type="match status" value="1"/>
</dbReference>
<evidence type="ECO:0000256" key="27">
    <source>
        <dbReference type="PIRNR" id="PIRNR036497"/>
    </source>
</evidence>
<evidence type="ECO:0000256" key="20">
    <source>
        <dbReference type="ARBA" id="ARBA00023053"/>
    </source>
</evidence>
<dbReference type="GO" id="GO:0009086">
    <property type="term" value="P:methionine biosynthetic process"/>
    <property type="evidence" value="ECO:0007669"/>
    <property type="project" value="UniProtKB-KW"/>
</dbReference>
<keyword evidence="20" id="KW-0915">Sodium</keyword>
<dbReference type="FunFam" id="3.40.50.720:FF:000083">
    <property type="entry name" value="Bifunctional aspartokinase/homoserine dehydrogenase"/>
    <property type="match status" value="1"/>
</dbReference>
<evidence type="ECO:0000313" key="34">
    <source>
        <dbReference type="EMBL" id="GIL82093.1"/>
    </source>
</evidence>
<protein>
    <recommendedName>
        <fullName evidence="27 30">Homoserine dehydrogenase</fullName>
        <shortName evidence="27">HDH</shortName>
        <ecNumber evidence="27 30">1.1.1.3</ecNumber>
    </recommendedName>
</protein>
<evidence type="ECO:0000256" key="11">
    <source>
        <dbReference type="ARBA" id="ARBA00022679"/>
    </source>
</evidence>
<evidence type="ECO:0000256" key="7">
    <source>
        <dbReference type="ARBA" id="ARBA00006753"/>
    </source>
</evidence>
<dbReference type="PIRSF" id="PIRSF036497">
    <property type="entry name" value="HDH_short"/>
    <property type="match status" value="1"/>
</dbReference>
<dbReference type="Proteomes" id="UP000747110">
    <property type="component" value="Unassembled WGS sequence"/>
</dbReference>
<dbReference type="Pfam" id="PF00742">
    <property type="entry name" value="Homoserine_dh"/>
    <property type="match status" value="1"/>
</dbReference>
<evidence type="ECO:0000256" key="9">
    <source>
        <dbReference type="ARBA" id="ARBA00010046"/>
    </source>
</evidence>
<feature type="binding site" evidence="29">
    <location>
        <position position="168"/>
    </location>
    <ligand>
        <name>NADPH</name>
        <dbReference type="ChEBI" id="CHEBI:57783"/>
    </ligand>
</feature>
<evidence type="ECO:0000259" key="32">
    <source>
        <dbReference type="Pfam" id="PF00742"/>
    </source>
</evidence>
<keyword evidence="37" id="KW-1185">Reference proteome</keyword>
<evidence type="ECO:0000256" key="6">
    <source>
        <dbReference type="ARBA" id="ARBA00005139"/>
    </source>
</evidence>
<evidence type="ECO:0000256" key="29">
    <source>
        <dbReference type="PIRSR" id="PIRSR036497-2"/>
    </source>
</evidence>
<keyword evidence="21" id="KW-0457">Lysine biosynthesis</keyword>
<keyword evidence="19" id="KW-0520">NAD</keyword>
<dbReference type="EMBL" id="BNCP01000023">
    <property type="protein sequence ID" value="GIL82093.1"/>
    <property type="molecule type" value="Genomic_DNA"/>
</dbReference>
<evidence type="ECO:0000256" key="2">
    <source>
        <dbReference type="ARBA" id="ARBA00004766"/>
    </source>
</evidence>
<keyword evidence="11" id="KW-0808">Transferase</keyword>
<evidence type="ECO:0000256" key="5">
    <source>
        <dbReference type="ARBA" id="ARBA00005062"/>
    </source>
</evidence>
<dbReference type="OrthoDB" id="10663062at2759"/>
<keyword evidence="17 27" id="KW-0521">NADP</keyword>
<dbReference type="Proteomes" id="UP000722791">
    <property type="component" value="Unassembled WGS sequence"/>
</dbReference>
<keyword evidence="13" id="KW-0479">Metal-binding</keyword>
<dbReference type="SUPFAM" id="SSF55347">
    <property type="entry name" value="Glyceraldehyde-3-phosphate dehydrogenase-like, C-terminal domain"/>
    <property type="match status" value="1"/>
</dbReference>
<comment type="caution">
    <text evidence="35">The sequence shown here is derived from an EMBL/GenBank/DDBJ whole genome shotgun (WGS) entry which is preliminary data.</text>
</comment>
<keyword evidence="10 27" id="KW-0028">Amino-acid biosynthesis</keyword>
<feature type="binding site" evidence="29">
    <location>
        <position position="280"/>
    </location>
    <ligand>
        <name>L-homoserine</name>
        <dbReference type="ChEBI" id="CHEBI:57476"/>
    </ligand>
</feature>
<evidence type="ECO:0000256" key="26">
    <source>
        <dbReference type="ARBA" id="ARBA00048841"/>
    </source>
</evidence>
<accession>A0A8J4LMU6</accession>
<evidence type="ECO:0000256" key="12">
    <source>
        <dbReference type="ARBA" id="ARBA00022697"/>
    </source>
</evidence>
<evidence type="ECO:0000256" key="28">
    <source>
        <dbReference type="PIRSR" id="PIRSR036497-1"/>
    </source>
</evidence>
<dbReference type="GO" id="GO:0005524">
    <property type="term" value="F:ATP binding"/>
    <property type="evidence" value="ECO:0007669"/>
    <property type="project" value="UniProtKB-KW"/>
</dbReference>
<dbReference type="InterPro" id="IPR005106">
    <property type="entry name" value="Asp/hSer_DH_NAD-bd"/>
</dbReference>
<evidence type="ECO:0000256" key="31">
    <source>
        <dbReference type="RuleBase" id="RU004171"/>
    </source>
</evidence>
<comment type="pathway">
    <text evidence="4 30">Amino-acid biosynthesis; L-threonine biosynthesis; L-threonine from L-aspartate: step 3/5.</text>
</comment>
<organism evidence="35 36">
    <name type="scientific">Volvox reticuliferus</name>
    <dbReference type="NCBI Taxonomy" id="1737510"/>
    <lineage>
        <taxon>Eukaryota</taxon>
        <taxon>Viridiplantae</taxon>
        <taxon>Chlorophyta</taxon>
        <taxon>core chlorophytes</taxon>
        <taxon>Chlorophyceae</taxon>
        <taxon>CS clade</taxon>
        <taxon>Chlamydomonadales</taxon>
        <taxon>Volvocaceae</taxon>
        <taxon>Volvox</taxon>
    </lineage>
</organism>
<dbReference type="GO" id="GO:0009085">
    <property type="term" value="P:lysine biosynthetic process"/>
    <property type="evidence" value="ECO:0007669"/>
    <property type="project" value="UniProtKB-KW"/>
</dbReference>
<evidence type="ECO:0000256" key="24">
    <source>
        <dbReference type="ARBA" id="ARBA00044938"/>
    </source>
</evidence>
<dbReference type="PANTHER" id="PTHR43070:SF5">
    <property type="entry name" value="HOMOSERINE DEHYDROGENASE"/>
    <property type="match status" value="1"/>
</dbReference>
<dbReference type="GO" id="GO:0004412">
    <property type="term" value="F:homoserine dehydrogenase activity"/>
    <property type="evidence" value="ECO:0007669"/>
    <property type="project" value="UniProtKB-EC"/>
</dbReference>
<evidence type="ECO:0000256" key="25">
    <source>
        <dbReference type="ARBA" id="ARBA00048561"/>
    </source>
</evidence>
<evidence type="ECO:0000256" key="10">
    <source>
        <dbReference type="ARBA" id="ARBA00022605"/>
    </source>
</evidence>
<dbReference type="EC" id="1.1.1.3" evidence="27 30"/>
<comment type="pathway">
    <text evidence="3">Amino-acid biosynthesis; L-methionine biosynthesis via de novo pathway; L-homoserine from L-aspartate: step 1/3.</text>
</comment>
<evidence type="ECO:0000256" key="21">
    <source>
        <dbReference type="ARBA" id="ARBA00023154"/>
    </source>
</evidence>
<comment type="similarity">
    <text evidence="9">In the N-terminal section; belongs to the aspartokinase family.</text>
</comment>
<feature type="binding site" evidence="29">
    <location>
        <position position="192"/>
    </location>
    <ligand>
        <name>NADPH</name>
        <dbReference type="ChEBI" id="CHEBI:57783"/>
    </ligand>
</feature>
<comment type="pathway">
    <text evidence="5 30">Amino-acid biosynthesis; L-methionine biosynthesis via de novo pathway; L-homoserine from L-aspartate: step 3/3.</text>
</comment>